<dbReference type="Gene3D" id="3.10.450.50">
    <property type="match status" value="1"/>
</dbReference>
<gene>
    <name evidence="1" type="ORF">HBF26_19285</name>
</gene>
<dbReference type="RefSeq" id="WP_167129827.1">
    <property type="nucleotide sequence ID" value="NZ_JAAQQR010000016.1"/>
</dbReference>
<comment type="caution">
    <text evidence="1">The sequence shown here is derived from an EMBL/GenBank/DDBJ whole genome shotgun (WGS) entry which is preliminary data.</text>
</comment>
<dbReference type="EMBL" id="JAAQQR010000016">
    <property type="protein sequence ID" value="NID07031.1"/>
    <property type="molecule type" value="Genomic_DNA"/>
</dbReference>
<keyword evidence="2" id="KW-1185">Reference proteome</keyword>
<protein>
    <submittedName>
        <fullName evidence="1">SEC-C domain-containing protein</fullName>
    </submittedName>
</protein>
<reference evidence="1 2" key="1">
    <citation type="journal article" date="2011" name="Curr. Microbiol.">
        <title>Luteibacter jiangsuensis sp. nov.: a methamidophos-degrading bacterium isolated from a methamidophos-manufacturing factory.</title>
        <authorList>
            <person name="Wang L."/>
            <person name="Wang G.L."/>
            <person name="Li S.P."/>
            <person name="Jiang J.D."/>
        </authorList>
    </citation>
    <scope>NUCLEOTIDE SEQUENCE [LARGE SCALE GENOMIC DNA]</scope>
    <source>
        <strain evidence="1 2">CGMCC 1.10133</strain>
    </source>
</reference>
<dbReference type="Pfam" id="PF02810">
    <property type="entry name" value="SEC-C"/>
    <property type="match status" value="1"/>
</dbReference>
<organism evidence="1 2">
    <name type="scientific">Luteibacter jiangsuensis</name>
    <dbReference type="NCBI Taxonomy" id="637577"/>
    <lineage>
        <taxon>Bacteria</taxon>
        <taxon>Pseudomonadati</taxon>
        <taxon>Pseudomonadota</taxon>
        <taxon>Gammaproteobacteria</taxon>
        <taxon>Lysobacterales</taxon>
        <taxon>Rhodanobacteraceae</taxon>
        <taxon>Luteibacter</taxon>
    </lineage>
</organism>
<proteinExistence type="predicted"/>
<accession>A0ABX0Q9W8</accession>
<name>A0ABX0Q9W8_9GAMM</name>
<dbReference type="Proteomes" id="UP001429601">
    <property type="component" value="Unassembled WGS sequence"/>
</dbReference>
<dbReference type="SUPFAM" id="SSF103642">
    <property type="entry name" value="Sec-C motif"/>
    <property type="match status" value="1"/>
</dbReference>
<evidence type="ECO:0000313" key="2">
    <source>
        <dbReference type="Proteomes" id="UP001429601"/>
    </source>
</evidence>
<evidence type="ECO:0000313" key="1">
    <source>
        <dbReference type="EMBL" id="NID07031.1"/>
    </source>
</evidence>
<sequence length="303" mass="33432">MTIILAIGNARQVVQFSDRRLSAAGKIVNEHANKATVFTCSNARLAVGFTGLATSGDFNMQRWLVEALDRLAPPEFTIYEVCCRLANELTHLFKTSRWIRGLLARDRRLSVFLSGYLHNRVPPELCNIIVTNYQNYETGEDSPDALPDFWNIFSLQSGESLCPTYVQRTGAWGSMTSRDESILRSLLLADASVETLISAGVGLIREMAKRPAAHGTIGQEVQLTVIPSDPAEVVTARVRSSDATDTLVLTDQVIAIPGESFAVQGIQIHVHDATDGFRPKLGRNDRCWCASGLKFKRCHGARR</sequence>
<dbReference type="InterPro" id="IPR004027">
    <property type="entry name" value="SEC_C_motif"/>
</dbReference>